<dbReference type="Proteomes" id="UP001184828">
    <property type="component" value="Unassembled WGS sequence"/>
</dbReference>
<reference evidence="2" key="1">
    <citation type="submission" date="2023-07" db="EMBL/GenBank/DDBJ databases">
        <title>Sorghum-associated microbial communities from plants grown in Nebraska, USA.</title>
        <authorList>
            <person name="Schachtman D."/>
        </authorList>
    </citation>
    <scope>NUCLEOTIDE SEQUENCE</scope>
    <source>
        <strain evidence="2">DS2114</strain>
    </source>
</reference>
<dbReference type="AlphaFoldDB" id="A0AAE3Y1N3"/>
<evidence type="ECO:0000313" key="2">
    <source>
        <dbReference type="EMBL" id="MDR6428800.1"/>
    </source>
</evidence>
<gene>
    <name evidence="2" type="ORF">J2738_004964</name>
</gene>
<dbReference type="EMBL" id="JAVDQZ010000008">
    <property type="protein sequence ID" value="MDR6428800.1"/>
    <property type="molecule type" value="Genomic_DNA"/>
</dbReference>
<feature type="coiled-coil region" evidence="1">
    <location>
        <begin position="398"/>
        <end position="432"/>
    </location>
</feature>
<keyword evidence="1" id="KW-0175">Coiled coil</keyword>
<organism evidence="2 3">
    <name type="scientific">Variovorax paradoxus</name>
    <dbReference type="NCBI Taxonomy" id="34073"/>
    <lineage>
        <taxon>Bacteria</taxon>
        <taxon>Pseudomonadati</taxon>
        <taxon>Pseudomonadota</taxon>
        <taxon>Betaproteobacteria</taxon>
        <taxon>Burkholderiales</taxon>
        <taxon>Comamonadaceae</taxon>
        <taxon>Variovorax</taxon>
    </lineage>
</organism>
<proteinExistence type="predicted"/>
<evidence type="ECO:0000313" key="3">
    <source>
        <dbReference type="Proteomes" id="UP001184828"/>
    </source>
</evidence>
<comment type="caution">
    <text evidence="2">The sequence shown here is derived from an EMBL/GenBank/DDBJ whole genome shotgun (WGS) entry which is preliminary data.</text>
</comment>
<accession>A0AAE3Y1N3</accession>
<name>A0AAE3Y1N3_VARPD</name>
<dbReference type="RefSeq" id="WP_209537357.1">
    <property type="nucleotide sequence ID" value="NZ_JAUSRU010000006.1"/>
</dbReference>
<protein>
    <submittedName>
        <fullName evidence="2">Nucleic acid-binding Zn-ribbon protein</fullName>
    </submittedName>
</protein>
<evidence type="ECO:0000256" key="1">
    <source>
        <dbReference type="SAM" id="Coils"/>
    </source>
</evidence>
<sequence>MPAQPDLFGPAPLSVTLPPGGELPALWVRRLTLWKKPGEVVRDIELRPGLNFIWSPDPADMGGRVEPGELGHGAGKTLFCRLLRYCLGEDRFAADPQRLSIGAAFLNGWVSAEVMLSGTPWTVLRPLGVARGHFAVAGVSPEELFDRLTEPTGMAPLLDAIEQQVLTARVAGLMPVDHQHDAWRVALAWLTRDQECRFDHVLDWRAAESDSDSPTRSMSRSRLQEAMRVLIAAISPEEIELQAAANAQAEAHKAKLGEVGRWQWACGQLHAEVLRAVGLSATSVPDGRLGLEVLRQAARQKLAKAAKVDPSVDVSNLGDLRQRARDAAQEVAELDKQRAVLNSSLPLHESLLRQLRAELPGASAQIRDAEVPTCPICEVPIDRVLAQGCQLSRESPDLAALRERHDALKRQVDAKQDEIDAVKQQVAALDRQLPVARAGRDALRQALTQAEKLSDNRSSAWRQGKKNLDDIERLEREWATWEQAQTHAAQLQAQMDAKRDALGAFRDQQATVFARLSTYFDAVIRAVVGPTASGRVGLDGNGLKLVVQWGGERSTAAIESLKVIAFDLAVMCMSMEGATRLPAFLLHDSPREADLGLSVYHQLFDVVRKLEGASASAFQYIVTTTTQPPPELQKSPWLRLELRGAPPDERLLRCDLP</sequence>